<dbReference type="OrthoDB" id="1495276at2"/>
<comment type="caution">
    <text evidence="1">The sequence shown here is derived from an EMBL/GenBank/DDBJ whole genome shotgun (WGS) entry which is preliminary data.</text>
</comment>
<keyword evidence="2" id="KW-1185">Reference proteome</keyword>
<organism evidence="1 2">
    <name type="scientific">Fervidicella metallireducens AeB</name>
    <dbReference type="NCBI Taxonomy" id="1403537"/>
    <lineage>
        <taxon>Bacteria</taxon>
        <taxon>Bacillati</taxon>
        <taxon>Bacillota</taxon>
        <taxon>Clostridia</taxon>
        <taxon>Eubacteriales</taxon>
        <taxon>Clostridiaceae</taxon>
        <taxon>Fervidicella</taxon>
    </lineage>
</organism>
<gene>
    <name evidence="1" type="ORF">Q428_13505</name>
</gene>
<evidence type="ECO:0000313" key="2">
    <source>
        <dbReference type="Proteomes" id="UP000019681"/>
    </source>
</evidence>
<dbReference type="AlphaFoldDB" id="A0A017RS25"/>
<dbReference type="RefSeq" id="WP_035381505.1">
    <property type="nucleotide sequence ID" value="NZ_AZQP01000059.1"/>
</dbReference>
<sequence>MGSKSFFESKSKLLNIYDRISKRIEGKLCERYSREFIKDLLSETRKEFEMVIPTMPYIGDDDVIKNNLIISAIYISAYRTLKKQGYRVEEASRIMFEATKIYIESYPKIIKRVAGKLVLSQLQMADMKRSFKKTAAKKISRLWSGEFDVKSESNHDFVKDTKECVILKFCTEECADELKPYICKLNKLLLEELEMDNFHKRSYLSRNMLCSCQINKQHISGND</sequence>
<evidence type="ECO:0008006" key="3">
    <source>
        <dbReference type="Google" id="ProtNLM"/>
    </source>
</evidence>
<dbReference type="Pfam" id="PF14196">
    <property type="entry name" value="ATC_hydrolase"/>
    <property type="match status" value="1"/>
</dbReference>
<dbReference type="Proteomes" id="UP000019681">
    <property type="component" value="Unassembled WGS sequence"/>
</dbReference>
<reference evidence="1 2" key="1">
    <citation type="journal article" date="2014" name="Genome Announc.">
        <title>Draft Genome Sequence of Fervidicella metallireducens Strain AeBT, an Iron-Reducing Thermoanaerobe from the Great Artesian Basin.</title>
        <authorList>
            <person name="Patel B.K."/>
        </authorList>
    </citation>
    <scope>NUCLEOTIDE SEQUENCE [LARGE SCALE GENOMIC DNA]</scope>
    <source>
        <strain evidence="1 2">AeB</strain>
    </source>
</reference>
<dbReference type="EMBL" id="AZQP01000059">
    <property type="protein sequence ID" value="EYE87401.1"/>
    <property type="molecule type" value="Genomic_DNA"/>
</dbReference>
<name>A0A017RS25_9CLOT</name>
<protein>
    <recommendedName>
        <fullName evidence="3">L-2-amino-thiazoline-4-carboxylic acid hydrolase</fullName>
    </recommendedName>
</protein>
<accession>A0A017RS25</accession>
<evidence type="ECO:0000313" key="1">
    <source>
        <dbReference type="EMBL" id="EYE87401.1"/>
    </source>
</evidence>
<dbReference type="InterPro" id="IPR026002">
    <property type="entry name" value="ATC_hydrolase-like"/>
</dbReference>
<proteinExistence type="predicted"/>